<dbReference type="Gene3D" id="2.130.10.10">
    <property type="entry name" value="YVTN repeat-like/Quinoprotein amine dehydrogenase"/>
    <property type="match status" value="2"/>
</dbReference>
<dbReference type="Pfam" id="PF00400">
    <property type="entry name" value="WD40"/>
    <property type="match status" value="2"/>
</dbReference>
<reference evidence="3 4" key="1">
    <citation type="submission" date="2019-03" db="EMBL/GenBank/DDBJ databases">
        <title>Single cell metagenomics reveals metabolic interactions within the superorganism composed of flagellate Streblomastix strix and complex community of Bacteroidetes bacteria on its surface.</title>
        <authorList>
            <person name="Treitli S.C."/>
            <person name="Kolisko M."/>
            <person name="Husnik F."/>
            <person name="Keeling P."/>
            <person name="Hampl V."/>
        </authorList>
    </citation>
    <scope>NUCLEOTIDE SEQUENCE [LARGE SCALE GENOMIC DNA]</scope>
    <source>
        <strain evidence="3">ST1C</strain>
    </source>
</reference>
<feature type="region of interest" description="Disordered" evidence="2">
    <location>
        <begin position="289"/>
        <end position="309"/>
    </location>
</feature>
<dbReference type="SMART" id="SM00320">
    <property type="entry name" value="WD40"/>
    <property type="match status" value="2"/>
</dbReference>
<feature type="compositionally biased region" description="Basic and acidic residues" evidence="2">
    <location>
        <begin position="95"/>
        <end position="125"/>
    </location>
</feature>
<proteinExistence type="predicted"/>
<dbReference type="InterPro" id="IPR001680">
    <property type="entry name" value="WD40_rpt"/>
</dbReference>
<accession>A0A5J4WNN5</accession>
<protein>
    <submittedName>
        <fullName evidence="3">Uncharacterized protein</fullName>
    </submittedName>
</protein>
<feature type="compositionally biased region" description="Acidic residues" evidence="2">
    <location>
        <begin position="77"/>
        <end position="91"/>
    </location>
</feature>
<dbReference type="EMBL" id="SNRW01001361">
    <property type="protein sequence ID" value="KAA6396697.1"/>
    <property type="molecule type" value="Genomic_DNA"/>
</dbReference>
<gene>
    <name evidence="3" type="ORF">EZS28_007776</name>
</gene>
<dbReference type="PROSITE" id="PS50082">
    <property type="entry name" value="WD_REPEATS_2"/>
    <property type="match status" value="1"/>
</dbReference>
<evidence type="ECO:0000313" key="4">
    <source>
        <dbReference type="Proteomes" id="UP000324800"/>
    </source>
</evidence>
<comment type="caution">
    <text evidence="3">The sequence shown here is derived from an EMBL/GenBank/DDBJ whole genome shotgun (WGS) entry which is preliminary data.</text>
</comment>
<feature type="repeat" description="WD" evidence="1">
    <location>
        <begin position="42"/>
        <end position="69"/>
    </location>
</feature>
<sequence length="411" mass="46788">MQTLKLIPNFEYNRINPKAETNQLSQSQQYSYHSLLHLPASSILFSPDGTVLLAGYINGSIRAWDYEEGTLCGFEQGNDDNEDDNEDEDEQQMNLKKDNNDTKINNTRKDKHEKNTLKQNNEHKSTPFHYQKQGIYMDHSREDIQILQQQLSTTTQSSLSAQPQSQSQQSSSLNQIQAISSYSPITSLVFSCDCEMLGSGDENGLICVWETSSGRCGRCFSGFQSKTKVQSSQQTSSSIITSSQSSSSFGIRRLLFSRDGSLLLCVCNHLDSVFLLNLRTGKKARVFSSGSSSHSSSSSSPLISNSLNQSKQSQQSYDVIILDAYFMHKQRECVGRRGEIQIWDSERNDDDSYQEGNDIEIKKEIEGEKDKKEGLNDKKKRKREEEQDMDVDIQEQENEIIKDNRKRRRQE</sequence>
<feature type="region of interest" description="Disordered" evidence="2">
    <location>
        <begin position="348"/>
        <end position="411"/>
    </location>
</feature>
<dbReference type="SUPFAM" id="SSF50978">
    <property type="entry name" value="WD40 repeat-like"/>
    <property type="match status" value="1"/>
</dbReference>
<evidence type="ECO:0000256" key="1">
    <source>
        <dbReference type="PROSITE-ProRule" id="PRU00221"/>
    </source>
</evidence>
<name>A0A5J4WNN5_9EUKA</name>
<evidence type="ECO:0000313" key="3">
    <source>
        <dbReference type="EMBL" id="KAA6396697.1"/>
    </source>
</evidence>
<dbReference type="Proteomes" id="UP000324800">
    <property type="component" value="Unassembled WGS sequence"/>
</dbReference>
<feature type="compositionally biased region" description="Basic and acidic residues" evidence="2">
    <location>
        <begin position="359"/>
        <end position="377"/>
    </location>
</feature>
<dbReference type="AlphaFoldDB" id="A0A5J4WNN5"/>
<feature type="region of interest" description="Disordered" evidence="2">
    <location>
        <begin position="73"/>
        <end position="128"/>
    </location>
</feature>
<dbReference type="InterPro" id="IPR036322">
    <property type="entry name" value="WD40_repeat_dom_sf"/>
</dbReference>
<organism evidence="3 4">
    <name type="scientific">Streblomastix strix</name>
    <dbReference type="NCBI Taxonomy" id="222440"/>
    <lineage>
        <taxon>Eukaryota</taxon>
        <taxon>Metamonada</taxon>
        <taxon>Preaxostyla</taxon>
        <taxon>Oxymonadida</taxon>
        <taxon>Streblomastigidae</taxon>
        <taxon>Streblomastix</taxon>
    </lineage>
</organism>
<dbReference type="InterPro" id="IPR015943">
    <property type="entry name" value="WD40/YVTN_repeat-like_dom_sf"/>
</dbReference>
<feature type="compositionally biased region" description="Acidic residues" evidence="2">
    <location>
        <begin position="386"/>
        <end position="398"/>
    </location>
</feature>
<keyword evidence="1" id="KW-0853">WD repeat</keyword>
<evidence type="ECO:0000256" key="2">
    <source>
        <dbReference type="SAM" id="MobiDB-lite"/>
    </source>
</evidence>